<protein>
    <submittedName>
        <fullName evidence="2">Uncharacterized protein</fullName>
    </submittedName>
</protein>
<feature type="compositionally biased region" description="Polar residues" evidence="1">
    <location>
        <begin position="1"/>
        <end position="10"/>
    </location>
</feature>
<name>A0A835NAU8_9ROSI</name>
<proteinExistence type="predicted"/>
<dbReference type="EMBL" id="JADGMS010000001">
    <property type="protein sequence ID" value="KAF9689751.1"/>
    <property type="molecule type" value="Genomic_DNA"/>
</dbReference>
<dbReference type="PANTHER" id="PTHR38221">
    <property type="entry name" value="BNAA04G14260D PROTEIN"/>
    <property type="match status" value="1"/>
</dbReference>
<feature type="region of interest" description="Disordered" evidence="1">
    <location>
        <begin position="1"/>
        <end position="29"/>
    </location>
</feature>
<sequence length="378" mass="41511">MKDSGSSSFDSKCEPSTSFDSSSTSGCSSLSGFPVAVDLAKEDQLVEGEGTDEITVVDGGDCTENSLEDLEFIEEAELRLKAIWVLVRISQDKEVIHCMYTRGMVLKRGLPSKSTSNNVFSEFSTKRSKVYDNHLCFVTPKPSLKTETGKSFERWVKSLDIFKWTPRASVGDESVKCDERLLKTVDAIPAKSKRAKRLNTNPSLGSPRSSLVSETERRRENFGYSVEKLGSEGGGCSNRCLKSPQNEQVGEMLIEVNSSARECSGESSAKRKLELFTENKMDDLEKLSYVGPSVGTNACGKEEDVREKRVLPASVPGRKENAGSGEAEHDIVLSDDLYGSSDHTIRCVGDTSEEEQYDPSLEKLSILEAAEIGEMTFP</sequence>
<organism evidence="2 3">
    <name type="scientific">Salix dunnii</name>
    <dbReference type="NCBI Taxonomy" id="1413687"/>
    <lineage>
        <taxon>Eukaryota</taxon>
        <taxon>Viridiplantae</taxon>
        <taxon>Streptophyta</taxon>
        <taxon>Embryophyta</taxon>
        <taxon>Tracheophyta</taxon>
        <taxon>Spermatophyta</taxon>
        <taxon>Magnoliopsida</taxon>
        <taxon>eudicotyledons</taxon>
        <taxon>Gunneridae</taxon>
        <taxon>Pentapetalae</taxon>
        <taxon>rosids</taxon>
        <taxon>fabids</taxon>
        <taxon>Malpighiales</taxon>
        <taxon>Salicaceae</taxon>
        <taxon>Saliceae</taxon>
        <taxon>Salix</taxon>
    </lineage>
</organism>
<dbReference type="AlphaFoldDB" id="A0A835NAU8"/>
<feature type="region of interest" description="Disordered" evidence="1">
    <location>
        <begin position="196"/>
        <end position="217"/>
    </location>
</feature>
<dbReference type="PANTHER" id="PTHR38221:SF1">
    <property type="entry name" value="OVULE PROTEIN"/>
    <property type="match status" value="1"/>
</dbReference>
<accession>A0A835NAU8</accession>
<keyword evidence="3" id="KW-1185">Reference proteome</keyword>
<reference evidence="2 3" key="1">
    <citation type="submission" date="2020-10" db="EMBL/GenBank/DDBJ databases">
        <title>Plant Genome Project.</title>
        <authorList>
            <person name="Zhang R.-G."/>
        </authorList>
    </citation>
    <scope>NUCLEOTIDE SEQUENCE [LARGE SCALE GENOMIC DNA]</scope>
    <source>
        <strain evidence="2">FAFU-HL-1</strain>
        <tissue evidence="2">Leaf</tissue>
    </source>
</reference>
<feature type="compositionally biased region" description="Low complexity" evidence="1">
    <location>
        <begin position="16"/>
        <end position="29"/>
    </location>
</feature>
<feature type="compositionally biased region" description="Polar residues" evidence="1">
    <location>
        <begin position="198"/>
        <end position="213"/>
    </location>
</feature>
<evidence type="ECO:0000256" key="1">
    <source>
        <dbReference type="SAM" id="MobiDB-lite"/>
    </source>
</evidence>
<dbReference type="OrthoDB" id="10480996at2759"/>
<dbReference type="Proteomes" id="UP000657918">
    <property type="component" value="Unassembled WGS sequence"/>
</dbReference>
<comment type="caution">
    <text evidence="2">The sequence shown here is derived from an EMBL/GenBank/DDBJ whole genome shotgun (WGS) entry which is preliminary data.</text>
</comment>
<evidence type="ECO:0000313" key="3">
    <source>
        <dbReference type="Proteomes" id="UP000657918"/>
    </source>
</evidence>
<gene>
    <name evidence="2" type="ORF">SADUNF_Sadunf01G0124800</name>
</gene>
<evidence type="ECO:0000313" key="2">
    <source>
        <dbReference type="EMBL" id="KAF9689751.1"/>
    </source>
</evidence>